<gene>
    <name evidence="2" type="ORF">Glove_203g37</name>
</gene>
<accession>A0A397IMS6</accession>
<dbReference type="Proteomes" id="UP000266861">
    <property type="component" value="Unassembled WGS sequence"/>
</dbReference>
<evidence type="ECO:0000313" key="2">
    <source>
        <dbReference type="EMBL" id="RHZ76132.1"/>
    </source>
</evidence>
<dbReference type="AlphaFoldDB" id="A0A397IMS6"/>
<evidence type="ECO:0000256" key="1">
    <source>
        <dbReference type="SAM" id="MobiDB-lite"/>
    </source>
</evidence>
<protein>
    <submittedName>
        <fullName evidence="2">Uncharacterized protein</fullName>
    </submittedName>
</protein>
<sequence>MSNQKHKTRLLAIGNIVKTFHYEHFASNWWAFIKKKNIWIPWRVNCCVCVDINEKQFVLRVIVQDNNSIEPGFISEIEPNPQIHSNISAAINITYKKLFKTETRYSGLNIFDSEDNEIIKQLLSEVLFQPFQIKQDNITIFIAHIGVSDNETLYFAGSEYISSFNHKVCGDQCLVVQTINEHNVSIHVYRHGIQREEHFGMSPKEVWKKMTICQEKNPMVLFGLTNLTIQNAIKQQIETPLCNFKQWMDLDIMTSIFQKYLKRRIGISDLPWHNFFKWLNQKNSIIELTTTLAHIYPANYKIGDREFRAWKQLEFWTCAIDYSVDKETISTLYQNNLLNITISSKICIVASNINVSICNNKDQKINNETKFWKSFSQSIKRNKQGLDGKQQILSIIAKEFGPTVLHEKLQVSNNLITAVKNFARINGPGCSPITKPIITCLRVSKIQDQQFEAFFFDKNNVSISSYIVDKKTSLPLLYLKDNKQTLWERFEAIYPDGIKRTSFMARLTGGRYVYKQDLGGLCNICNDYGYEVFDLLIELIETNIIQKEQKQTLIREIETLRLDGKQQILSIIAKEFGPTVLHEKLQVSNNLITAVKNFARINGPGCSPITKPIITCLRVSKIQDQQFEAFFFDKNNVSISSYIVDKKTSLPLLYLKDNKQTLWERFEAIYPDGIKRTSFMARLTGGRYVYKQDLGGLCNICNDYGYEVFDLLIELIETNIIQKEQKQTLIREIETLRYHMRREYEKELLINSDGTTDHVSCINHCLQYAFGKYILSHSKYCKKCNQLFDFFNTIKDILPSEHHTILEESKEKLVYFLAHQARKTYLNTQFKVQLLELDDESALILADYKMKILPKSACEKKEQFFGKRGWTLHTIIVFTKKNTIVEAQAFDHWSLDTRQDAWFTASSFDAVFETLEIKPRWIKIFSDNGGHYHCSEMMAIVRNWYQWYNIDVRGWYFFELGEVKSLVDSHHATISHAIKRYIRIRNTLDSGEKIQIALEGLQGTSIANIEPCRDHVAVKTINNVSNLFHWEWPIDGEYTGFIMSQSLPNIGDWECFSPSDITKLVEKPIHKPTPSVAPHTKFKQSWTIPLPQDQVDSRYNLQANDESEEEIIFNFPLPSGWALKSNQRLGKRGSGKRMTERVKSYLYAFFLAGEENKTERMSANEMVQELNELVKEGEIQTDDIPQVKTVENWISRTSATLRKQAAADQRQAENNNGEASQAGEHLGRKIGVKTNTKGIQEFGSKTSKKKF</sequence>
<evidence type="ECO:0000313" key="3">
    <source>
        <dbReference type="Proteomes" id="UP000266861"/>
    </source>
</evidence>
<dbReference type="EMBL" id="PQFF01000190">
    <property type="protein sequence ID" value="RHZ76132.1"/>
    <property type="molecule type" value="Genomic_DNA"/>
</dbReference>
<dbReference type="OrthoDB" id="6375801at2759"/>
<name>A0A397IMS6_9GLOM</name>
<proteinExistence type="predicted"/>
<organism evidence="2 3">
    <name type="scientific">Diversispora epigaea</name>
    <dbReference type="NCBI Taxonomy" id="1348612"/>
    <lineage>
        <taxon>Eukaryota</taxon>
        <taxon>Fungi</taxon>
        <taxon>Fungi incertae sedis</taxon>
        <taxon>Mucoromycota</taxon>
        <taxon>Glomeromycotina</taxon>
        <taxon>Glomeromycetes</taxon>
        <taxon>Diversisporales</taxon>
        <taxon>Diversisporaceae</taxon>
        <taxon>Diversispora</taxon>
    </lineage>
</organism>
<keyword evidence="3" id="KW-1185">Reference proteome</keyword>
<comment type="caution">
    <text evidence="2">The sequence shown here is derived from an EMBL/GenBank/DDBJ whole genome shotgun (WGS) entry which is preliminary data.</text>
</comment>
<reference evidence="2 3" key="1">
    <citation type="submission" date="2018-08" db="EMBL/GenBank/DDBJ databases">
        <title>Genome and evolution of the arbuscular mycorrhizal fungus Diversispora epigaea (formerly Glomus versiforme) and its bacterial endosymbionts.</title>
        <authorList>
            <person name="Sun X."/>
            <person name="Fei Z."/>
            <person name="Harrison M."/>
        </authorList>
    </citation>
    <scope>NUCLEOTIDE SEQUENCE [LARGE SCALE GENOMIC DNA]</scope>
    <source>
        <strain evidence="2 3">IT104</strain>
    </source>
</reference>
<feature type="region of interest" description="Disordered" evidence="1">
    <location>
        <begin position="1204"/>
        <end position="1251"/>
    </location>
</feature>